<evidence type="ECO:0000256" key="1">
    <source>
        <dbReference type="SAM" id="MobiDB-lite"/>
    </source>
</evidence>
<dbReference type="Proteomes" id="UP001372338">
    <property type="component" value="Unassembled WGS sequence"/>
</dbReference>
<name>A0AAN9F1H3_CROPI</name>
<organism evidence="2 3">
    <name type="scientific">Crotalaria pallida</name>
    <name type="common">Smooth rattlebox</name>
    <name type="synonym">Crotalaria striata</name>
    <dbReference type="NCBI Taxonomy" id="3830"/>
    <lineage>
        <taxon>Eukaryota</taxon>
        <taxon>Viridiplantae</taxon>
        <taxon>Streptophyta</taxon>
        <taxon>Embryophyta</taxon>
        <taxon>Tracheophyta</taxon>
        <taxon>Spermatophyta</taxon>
        <taxon>Magnoliopsida</taxon>
        <taxon>eudicotyledons</taxon>
        <taxon>Gunneridae</taxon>
        <taxon>Pentapetalae</taxon>
        <taxon>rosids</taxon>
        <taxon>fabids</taxon>
        <taxon>Fabales</taxon>
        <taxon>Fabaceae</taxon>
        <taxon>Papilionoideae</taxon>
        <taxon>50 kb inversion clade</taxon>
        <taxon>genistoids sensu lato</taxon>
        <taxon>core genistoids</taxon>
        <taxon>Crotalarieae</taxon>
        <taxon>Crotalaria</taxon>
    </lineage>
</organism>
<accession>A0AAN9F1H3</accession>
<dbReference type="AlphaFoldDB" id="A0AAN9F1H3"/>
<reference evidence="2 3" key="1">
    <citation type="submission" date="2024-01" db="EMBL/GenBank/DDBJ databases">
        <title>The genomes of 5 underutilized Papilionoideae crops provide insights into root nodulation and disease resistanc.</title>
        <authorList>
            <person name="Yuan L."/>
        </authorList>
    </citation>
    <scope>NUCLEOTIDE SEQUENCE [LARGE SCALE GENOMIC DNA]</scope>
    <source>
        <strain evidence="2">ZHUSHIDOU_FW_LH</strain>
        <tissue evidence="2">Leaf</tissue>
    </source>
</reference>
<evidence type="ECO:0000313" key="3">
    <source>
        <dbReference type="Proteomes" id="UP001372338"/>
    </source>
</evidence>
<comment type="caution">
    <text evidence="2">The sequence shown here is derived from an EMBL/GenBank/DDBJ whole genome shotgun (WGS) entry which is preliminary data.</text>
</comment>
<feature type="region of interest" description="Disordered" evidence="1">
    <location>
        <begin position="1"/>
        <end position="24"/>
    </location>
</feature>
<proteinExistence type="predicted"/>
<evidence type="ECO:0000313" key="2">
    <source>
        <dbReference type="EMBL" id="KAK7266899.1"/>
    </source>
</evidence>
<dbReference type="EMBL" id="JAYWIO010000004">
    <property type="protein sequence ID" value="KAK7266899.1"/>
    <property type="molecule type" value="Genomic_DNA"/>
</dbReference>
<protein>
    <submittedName>
        <fullName evidence="2">Uncharacterized protein</fullName>
    </submittedName>
</protein>
<feature type="compositionally biased region" description="Basic and acidic residues" evidence="1">
    <location>
        <begin position="7"/>
        <end position="24"/>
    </location>
</feature>
<keyword evidence="3" id="KW-1185">Reference proteome</keyword>
<sequence>MYISSDFKSREEKGKGAQRQEDCNVREARRSTSFKYTTWVLAMQCGWTLMSIRMNHPFHGDKSLPARQEDSKLQILSW</sequence>
<gene>
    <name evidence="2" type="ORF">RIF29_19560</name>
</gene>